<organism evidence="2 3">
    <name type="scientific">Rhizobium azibense</name>
    <dbReference type="NCBI Taxonomy" id="1136135"/>
    <lineage>
        <taxon>Bacteria</taxon>
        <taxon>Pseudomonadati</taxon>
        <taxon>Pseudomonadota</taxon>
        <taxon>Alphaproteobacteria</taxon>
        <taxon>Hyphomicrobiales</taxon>
        <taxon>Rhizobiaceae</taxon>
        <taxon>Rhizobium/Agrobacterium group</taxon>
        <taxon>Rhizobium</taxon>
    </lineage>
</organism>
<protein>
    <submittedName>
        <fullName evidence="2">Uncharacterized protein</fullName>
    </submittedName>
</protein>
<evidence type="ECO:0000313" key="3">
    <source>
        <dbReference type="Proteomes" id="UP000295507"/>
    </source>
</evidence>
<sequence>MRGSNGYRVALACVVIVVAATVLPALFGRGPQPDIGDLGDPWRNFVFNYQTLITGIAAVVAAFFTIRQISETDSRQERRHNELVKLQMRPDRLCMERAINPQLEHIRYINTKLRAYDFGLESFAEMKGAPEWHWLTKVSQDWIEDLTGLQEIIKRPQFRDALYLFDGRTTHAIYDLEAFLPSALEALQKHRRFESDFDPNISEHEEYDQNFTSIFEKLSVGFVFITLGAVTLADLMRLAAAEYDIEIR</sequence>
<name>A0A4R3RUM1_9HYPH</name>
<dbReference type="AlphaFoldDB" id="A0A4R3RUM1"/>
<reference evidence="2 3" key="1">
    <citation type="submission" date="2019-03" db="EMBL/GenBank/DDBJ databases">
        <title>Genomic Encyclopedia of Type Strains, Phase IV (KMG-V): Genome sequencing to study the core and pangenomes of soil and plant-associated prokaryotes.</title>
        <authorList>
            <person name="Whitman W."/>
        </authorList>
    </citation>
    <scope>NUCLEOTIDE SEQUENCE [LARGE SCALE GENOMIC DNA]</scope>
    <source>
        <strain evidence="2 3">IE4868</strain>
    </source>
</reference>
<comment type="caution">
    <text evidence="2">The sequence shown here is derived from an EMBL/GenBank/DDBJ whole genome shotgun (WGS) entry which is preliminary data.</text>
</comment>
<feature type="transmembrane region" description="Helical" evidence="1">
    <location>
        <begin position="47"/>
        <end position="66"/>
    </location>
</feature>
<evidence type="ECO:0000313" key="2">
    <source>
        <dbReference type="EMBL" id="TCU35426.1"/>
    </source>
</evidence>
<dbReference type="EMBL" id="SMBK01000009">
    <property type="protein sequence ID" value="TCU35426.1"/>
    <property type="molecule type" value="Genomic_DNA"/>
</dbReference>
<evidence type="ECO:0000256" key="1">
    <source>
        <dbReference type="SAM" id="Phobius"/>
    </source>
</evidence>
<proteinExistence type="predicted"/>
<dbReference type="RefSeq" id="WP_132552369.1">
    <property type="nucleotide sequence ID" value="NZ_SMBK01000009.1"/>
</dbReference>
<keyword evidence="1" id="KW-1133">Transmembrane helix</keyword>
<dbReference type="Proteomes" id="UP000295507">
    <property type="component" value="Unassembled WGS sequence"/>
</dbReference>
<keyword evidence="1" id="KW-0812">Transmembrane</keyword>
<keyword evidence="1" id="KW-0472">Membrane</keyword>
<gene>
    <name evidence="2" type="ORF">EV129_10916</name>
</gene>
<accession>A0A4R3RUM1</accession>
<feature type="transmembrane region" description="Helical" evidence="1">
    <location>
        <begin position="7"/>
        <end position="27"/>
    </location>
</feature>